<dbReference type="PANTHER" id="PTHR34657:SF4">
    <property type="entry name" value="EMBRYO SAC DEVELOPMENT ARREST 6"/>
    <property type="match status" value="1"/>
</dbReference>
<comment type="caution">
    <text evidence="2">The sequence shown here is derived from an EMBL/GenBank/DDBJ whole genome shotgun (WGS) entry which is preliminary data.</text>
</comment>
<name>A0A8S0SB98_OLEEU</name>
<dbReference type="Gramene" id="OE9A095526T1">
    <property type="protein sequence ID" value="OE9A095526C1"/>
    <property type="gene ID" value="OE9A095526"/>
</dbReference>
<dbReference type="EMBL" id="CACTIH010004125">
    <property type="protein sequence ID" value="CAA2989621.1"/>
    <property type="molecule type" value="Genomic_DNA"/>
</dbReference>
<evidence type="ECO:0000256" key="1">
    <source>
        <dbReference type="SAM" id="MobiDB-lite"/>
    </source>
</evidence>
<evidence type="ECO:0000313" key="3">
    <source>
        <dbReference type="Proteomes" id="UP000594638"/>
    </source>
</evidence>
<sequence length="94" mass="10274">MKPNAFILAVLRSLRITCTKWAKQCSTDRAVPVSSADSKWNRHGVSQTQSQSQQNVEAEPKPQSYAEVASLLKGDGAHIPGILNPTQLAGWIQM</sequence>
<dbReference type="Proteomes" id="UP000594638">
    <property type="component" value="Unassembled WGS sequence"/>
</dbReference>
<dbReference type="AlphaFoldDB" id="A0A8S0SB98"/>
<gene>
    <name evidence="2" type="ORF">OLEA9_A095526</name>
</gene>
<proteinExistence type="predicted"/>
<keyword evidence="3" id="KW-1185">Reference proteome</keyword>
<organism evidence="2 3">
    <name type="scientific">Olea europaea subsp. europaea</name>
    <dbReference type="NCBI Taxonomy" id="158383"/>
    <lineage>
        <taxon>Eukaryota</taxon>
        <taxon>Viridiplantae</taxon>
        <taxon>Streptophyta</taxon>
        <taxon>Embryophyta</taxon>
        <taxon>Tracheophyta</taxon>
        <taxon>Spermatophyta</taxon>
        <taxon>Magnoliopsida</taxon>
        <taxon>eudicotyledons</taxon>
        <taxon>Gunneridae</taxon>
        <taxon>Pentapetalae</taxon>
        <taxon>asterids</taxon>
        <taxon>lamiids</taxon>
        <taxon>Lamiales</taxon>
        <taxon>Oleaceae</taxon>
        <taxon>Oleeae</taxon>
        <taxon>Olea</taxon>
    </lineage>
</organism>
<feature type="region of interest" description="Disordered" evidence="1">
    <location>
        <begin position="32"/>
        <end position="63"/>
    </location>
</feature>
<dbReference type="OrthoDB" id="687843at2759"/>
<protein>
    <submittedName>
        <fullName evidence="2">Embryo sac development arrest</fullName>
    </submittedName>
</protein>
<reference evidence="2 3" key="1">
    <citation type="submission" date="2019-12" db="EMBL/GenBank/DDBJ databases">
        <authorList>
            <person name="Alioto T."/>
            <person name="Alioto T."/>
            <person name="Gomez Garrido J."/>
        </authorList>
    </citation>
    <scope>NUCLEOTIDE SEQUENCE [LARGE SCALE GENOMIC DNA]</scope>
</reference>
<dbReference type="PANTHER" id="PTHR34657">
    <property type="entry name" value="EMBRYO SAC DEVELOPMENT ARREST 6"/>
    <property type="match status" value="1"/>
</dbReference>
<evidence type="ECO:0000313" key="2">
    <source>
        <dbReference type="EMBL" id="CAA2989621.1"/>
    </source>
</evidence>
<accession>A0A8S0SB98</accession>